<reference evidence="1 2" key="1">
    <citation type="submission" date="2020-08" db="EMBL/GenBank/DDBJ databases">
        <title>Genomic Encyclopedia of Type Strains, Phase IV (KMG-IV): sequencing the most valuable type-strain genomes for metagenomic binning, comparative biology and taxonomic classification.</title>
        <authorList>
            <person name="Goeker M."/>
        </authorList>
    </citation>
    <scope>NUCLEOTIDE SEQUENCE [LARGE SCALE GENOMIC DNA]</scope>
    <source>
        <strain evidence="1 2">DSM 19163</strain>
    </source>
</reference>
<protein>
    <submittedName>
        <fullName evidence="1">Uncharacterized protein</fullName>
    </submittedName>
</protein>
<sequence length="137" mass="15889">MSKDLTDRLKVRSLLRELEDILFNIAVEEADNFFIKESELETELFNEGTSHGEDELEIVVALKKEKVEYKLEIEAEYPSEKLGVDVYKKGTDELSFVKVNELPEQLKSSDEFREKLNELSKHVKNLGGEEFGELFEE</sequence>
<proteinExistence type="predicted"/>
<dbReference type="AlphaFoldDB" id="A0A9Q2HFA2"/>
<evidence type="ECO:0000313" key="2">
    <source>
        <dbReference type="Proteomes" id="UP000579136"/>
    </source>
</evidence>
<dbReference type="RefSeq" id="WP_183673057.1">
    <property type="nucleotide sequence ID" value="NZ_CBCRYX010000001.1"/>
</dbReference>
<evidence type="ECO:0000313" key="1">
    <source>
        <dbReference type="EMBL" id="MBB5175616.1"/>
    </source>
</evidence>
<dbReference type="EMBL" id="JACHHF010000002">
    <property type="protein sequence ID" value="MBB5175616.1"/>
    <property type="molecule type" value="Genomic_DNA"/>
</dbReference>
<gene>
    <name evidence="1" type="ORF">HNQ45_000486</name>
</gene>
<name>A0A9Q2HFA2_9STAP</name>
<comment type="caution">
    <text evidence="1">The sequence shown here is derived from an EMBL/GenBank/DDBJ whole genome shotgun (WGS) entry which is preliminary data.</text>
</comment>
<keyword evidence="2" id="KW-1185">Reference proteome</keyword>
<dbReference type="Proteomes" id="UP000579136">
    <property type="component" value="Unassembled WGS sequence"/>
</dbReference>
<organism evidence="1 2">
    <name type="scientific">Nosocomiicoccus ampullae</name>
    <dbReference type="NCBI Taxonomy" id="489910"/>
    <lineage>
        <taxon>Bacteria</taxon>
        <taxon>Bacillati</taxon>
        <taxon>Bacillota</taxon>
        <taxon>Bacilli</taxon>
        <taxon>Bacillales</taxon>
        <taxon>Staphylococcaceae</taxon>
        <taxon>Nosocomiicoccus</taxon>
    </lineage>
</organism>
<accession>A0A9Q2HFA2</accession>